<name>A0A7G1KUY5_9NOCA</name>
<proteinExistence type="predicted"/>
<dbReference type="EMBL" id="AP023396">
    <property type="protein sequence ID" value="BCK58366.1"/>
    <property type="molecule type" value="Genomic_DNA"/>
</dbReference>
<reference evidence="1 2" key="1">
    <citation type="submission" date="2020-08" db="EMBL/GenBank/DDBJ databases">
        <title>Genome Sequencing of Nocardia wallacei strain FMUON74 and assembly.</title>
        <authorList>
            <person name="Toyokawa M."/>
            <person name="Uesaka K."/>
        </authorList>
    </citation>
    <scope>NUCLEOTIDE SEQUENCE [LARGE SCALE GENOMIC DNA]</scope>
    <source>
        <strain evidence="1 2">FMUON74</strain>
    </source>
</reference>
<gene>
    <name evidence="1" type="ORF">NWFMUON74_61380</name>
</gene>
<evidence type="ECO:0000313" key="2">
    <source>
        <dbReference type="Proteomes" id="UP000516173"/>
    </source>
</evidence>
<keyword evidence="2" id="KW-1185">Reference proteome</keyword>
<accession>A0A7G1KUY5</accession>
<organism evidence="1 2">
    <name type="scientific">Nocardia wallacei</name>
    <dbReference type="NCBI Taxonomy" id="480035"/>
    <lineage>
        <taxon>Bacteria</taxon>
        <taxon>Bacillati</taxon>
        <taxon>Actinomycetota</taxon>
        <taxon>Actinomycetes</taxon>
        <taxon>Mycobacteriales</taxon>
        <taxon>Nocardiaceae</taxon>
        <taxon>Nocardia</taxon>
    </lineage>
</organism>
<protein>
    <submittedName>
        <fullName evidence="1">Uncharacterized protein</fullName>
    </submittedName>
</protein>
<dbReference type="KEGG" id="nwl:NWFMUON74_61380"/>
<dbReference type="AlphaFoldDB" id="A0A7G1KUY5"/>
<dbReference type="Proteomes" id="UP000516173">
    <property type="component" value="Chromosome"/>
</dbReference>
<evidence type="ECO:0000313" key="1">
    <source>
        <dbReference type="EMBL" id="BCK58366.1"/>
    </source>
</evidence>
<sequence>MAEFDRDAFRKTFEDLGATLRRIRHTPRYPAGATSLAAARRYRPPMPNREADPQVIEELRHRFEALEILDQVRYISAVSDAMRHLACGRLDDARTVLARMPAERLRDLAVAAVELSVLAEESAVVPDEEREKPLDQW</sequence>